<organism evidence="6 7">
    <name type="scientific">Herbiconiux daphne</name>
    <dbReference type="NCBI Taxonomy" id="2970914"/>
    <lineage>
        <taxon>Bacteria</taxon>
        <taxon>Bacillati</taxon>
        <taxon>Actinomycetota</taxon>
        <taxon>Actinomycetes</taxon>
        <taxon>Micrococcales</taxon>
        <taxon>Microbacteriaceae</taxon>
        <taxon>Herbiconiux</taxon>
    </lineage>
</organism>
<dbReference type="SMART" id="SM01012">
    <property type="entry name" value="ANTAR"/>
    <property type="match status" value="1"/>
</dbReference>
<dbReference type="Gene3D" id="1.10.10.10">
    <property type="entry name" value="Winged helix-like DNA-binding domain superfamily/Winged helix DNA-binding domain"/>
    <property type="match status" value="1"/>
</dbReference>
<feature type="domain" description="ANTAR" evidence="5">
    <location>
        <begin position="170"/>
        <end position="231"/>
    </location>
</feature>
<dbReference type="Pfam" id="PF03861">
    <property type="entry name" value="ANTAR"/>
    <property type="match status" value="1"/>
</dbReference>
<reference evidence="6" key="1">
    <citation type="submission" date="2022-08" db="EMBL/GenBank/DDBJ databases">
        <authorList>
            <person name="Deng Y."/>
            <person name="Han X.-F."/>
            <person name="Zhang Y.-Q."/>
        </authorList>
    </citation>
    <scope>NUCLEOTIDE SEQUENCE</scope>
    <source>
        <strain evidence="6">CPCC 203386</strain>
    </source>
</reference>
<evidence type="ECO:0000256" key="1">
    <source>
        <dbReference type="ARBA" id="ARBA00022679"/>
    </source>
</evidence>
<dbReference type="Gene3D" id="3.30.450.40">
    <property type="match status" value="1"/>
</dbReference>
<dbReference type="Pfam" id="PF13185">
    <property type="entry name" value="GAF_2"/>
    <property type="match status" value="1"/>
</dbReference>
<dbReference type="EMBL" id="JANLCJ010000001">
    <property type="protein sequence ID" value="MCS5732473.1"/>
    <property type="molecule type" value="Genomic_DNA"/>
</dbReference>
<dbReference type="InterPro" id="IPR005561">
    <property type="entry name" value="ANTAR"/>
</dbReference>
<keyword evidence="2" id="KW-0418">Kinase</keyword>
<protein>
    <submittedName>
        <fullName evidence="6">GAF and ANTAR domain-containing protein</fullName>
    </submittedName>
</protein>
<dbReference type="SMART" id="SM00065">
    <property type="entry name" value="GAF"/>
    <property type="match status" value="1"/>
</dbReference>
<evidence type="ECO:0000256" key="4">
    <source>
        <dbReference type="ARBA" id="ARBA00023163"/>
    </source>
</evidence>
<proteinExistence type="predicted"/>
<evidence type="ECO:0000259" key="5">
    <source>
        <dbReference type="PROSITE" id="PS50921"/>
    </source>
</evidence>
<dbReference type="InterPro" id="IPR029016">
    <property type="entry name" value="GAF-like_dom_sf"/>
</dbReference>
<keyword evidence="7" id="KW-1185">Reference proteome</keyword>
<dbReference type="Proteomes" id="UP001165586">
    <property type="component" value="Unassembled WGS sequence"/>
</dbReference>
<dbReference type="SUPFAM" id="SSF52172">
    <property type="entry name" value="CheY-like"/>
    <property type="match status" value="1"/>
</dbReference>
<gene>
    <name evidence="6" type="ORF">N1032_01775</name>
</gene>
<evidence type="ECO:0000256" key="2">
    <source>
        <dbReference type="ARBA" id="ARBA00022777"/>
    </source>
</evidence>
<evidence type="ECO:0000313" key="7">
    <source>
        <dbReference type="Proteomes" id="UP001165586"/>
    </source>
</evidence>
<keyword evidence="3" id="KW-0805">Transcription regulation</keyword>
<sequence length="238" mass="26056">MTALTREERVAETFVSLADTLVTGYDIVEVLQTLIEQTTQIVEANEAGILLPDSTGGLEVVASTSERSQLISILQLRADEGPCLDAYATGKPVSVDNIADTYARWPAFATSAAEVDFQSMYAIPMRLRDETIGSMNIFSDRTGPMDPKDTMIARALADVATIGILQERALRESGIAQEQLQRALDSRVLIEQAKGVLAQTERIDMHEAFTVLRNRARHSGRRLSDVAQEVIEGAAHRP</sequence>
<accession>A0ABT2GWY3</accession>
<dbReference type="InterPro" id="IPR011006">
    <property type="entry name" value="CheY-like_superfamily"/>
</dbReference>
<keyword evidence="4" id="KW-0804">Transcription</keyword>
<dbReference type="PROSITE" id="PS50921">
    <property type="entry name" value="ANTAR"/>
    <property type="match status" value="1"/>
</dbReference>
<name>A0ABT2GWY3_9MICO</name>
<keyword evidence="1" id="KW-0808">Transferase</keyword>
<dbReference type="PIRSF" id="PIRSF036625">
    <property type="entry name" value="GAF_ANTAR"/>
    <property type="match status" value="1"/>
</dbReference>
<comment type="caution">
    <text evidence="6">The sequence shown here is derived from an EMBL/GenBank/DDBJ whole genome shotgun (WGS) entry which is preliminary data.</text>
</comment>
<dbReference type="RefSeq" id="WP_259537097.1">
    <property type="nucleotide sequence ID" value="NZ_JANLCJ010000001.1"/>
</dbReference>
<evidence type="ECO:0000313" key="6">
    <source>
        <dbReference type="EMBL" id="MCS5732473.1"/>
    </source>
</evidence>
<dbReference type="InterPro" id="IPR012074">
    <property type="entry name" value="GAF_ANTAR"/>
</dbReference>
<dbReference type="SUPFAM" id="SSF55781">
    <property type="entry name" value="GAF domain-like"/>
    <property type="match status" value="1"/>
</dbReference>
<dbReference type="InterPro" id="IPR003018">
    <property type="entry name" value="GAF"/>
</dbReference>
<dbReference type="InterPro" id="IPR036388">
    <property type="entry name" value="WH-like_DNA-bd_sf"/>
</dbReference>
<evidence type="ECO:0000256" key="3">
    <source>
        <dbReference type="ARBA" id="ARBA00023015"/>
    </source>
</evidence>